<dbReference type="Pfam" id="PF13649">
    <property type="entry name" value="Methyltransf_25"/>
    <property type="match status" value="1"/>
</dbReference>
<dbReference type="Proteomes" id="UP001158049">
    <property type="component" value="Unassembled WGS sequence"/>
</dbReference>
<keyword evidence="2" id="KW-0489">Methyltransferase</keyword>
<accession>A0ABY1QGI3</accession>
<sequence>MAAHAPLAAPSPWVLRFAPLMPAGEALDLACGSGRHVRLLAALGHPVLAIDRDPQALAACAAPGVSTECHDLENGAPWPYPGREFAGIVVTNYLHRPLFRALFDALAPGGLLVYETFAAGNGRFGKPSSPDFLLRPGELLEQARAHGSSMRIVAYEDGYVDQPRPAMVQRICVARPGPGEQEGQGWPLQVR</sequence>
<comment type="caution">
    <text evidence="2">The sequence shown here is derived from an EMBL/GenBank/DDBJ whole genome shotgun (WGS) entry which is preliminary data.</text>
</comment>
<reference evidence="2 3" key="1">
    <citation type="submission" date="2017-05" db="EMBL/GenBank/DDBJ databases">
        <authorList>
            <person name="Varghese N."/>
            <person name="Submissions S."/>
        </authorList>
    </citation>
    <scope>NUCLEOTIDE SEQUENCE [LARGE SCALE GENOMIC DNA]</scope>
    <source>
        <strain evidence="2 3">DSM 26001</strain>
    </source>
</reference>
<name>A0ABY1QGI3_9BURK</name>
<dbReference type="InterPro" id="IPR041698">
    <property type="entry name" value="Methyltransf_25"/>
</dbReference>
<gene>
    <name evidence="2" type="ORF">SAMN06295970_11643</name>
</gene>
<dbReference type="CDD" id="cd02440">
    <property type="entry name" value="AdoMet_MTases"/>
    <property type="match status" value="1"/>
</dbReference>
<proteinExistence type="predicted"/>
<dbReference type="Gene3D" id="3.40.50.150">
    <property type="entry name" value="Vaccinia Virus protein VP39"/>
    <property type="match status" value="1"/>
</dbReference>
<evidence type="ECO:0000259" key="1">
    <source>
        <dbReference type="Pfam" id="PF13649"/>
    </source>
</evidence>
<evidence type="ECO:0000313" key="3">
    <source>
        <dbReference type="Proteomes" id="UP001158049"/>
    </source>
</evidence>
<keyword evidence="2" id="KW-0808">Transferase</keyword>
<dbReference type="GO" id="GO:0008168">
    <property type="term" value="F:methyltransferase activity"/>
    <property type="evidence" value="ECO:0007669"/>
    <property type="project" value="UniProtKB-KW"/>
</dbReference>
<evidence type="ECO:0000313" key="2">
    <source>
        <dbReference type="EMBL" id="SMP70633.1"/>
    </source>
</evidence>
<dbReference type="EMBL" id="FXUL01000016">
    <property type="protein sequence ID" value="SMP70633.1"/>
    <property type="molecule type" value="Genomic_DNA"/>
</dbReference>
<dbReference type="GO" id="GO:0032259">
    <property type="term" value="P:methylation"/>
    <property type="evidence" value="ECO:0007669"/>
    <property type="project" value="UniProtKB-KW"/>
</dbReference>
<feature type="domain" description="Methyltransferase" evidence="1">
    <location>
        <begin position="27"/>
        <end position="110"/>
    </location>
</feature>
<dbReference type="InterPro" id="IPR029063">
    <property type="entry name" value="SAM-dependent_MTases_sf"/>
</dbReference>
<organism evidence="2 3">
    <name type="scientific">Noviherbaspirillum suwonense</name>
    <dbReference type="NCBI Taxonomy" id="1224511"/>
    <lineage>
        <taxon>Bacteria</taxon>
        <taxon>Pseudomonadati</taxon>
        <taxon>Pseudomonadota</taxon>
        <taxon>Betaproteobacteria</taxon>
        <taxon>Burkholderiales</taxon>
        <taxon>Oxalobacteraceae</taxon>
        <taxon>Noviherbaspirillum</taxon>
    </lineage>
</organism>
<dbReference type="RefSeq" id="WP_283443816.1">
    <property type="nucleotide sequence ID" value="NZ_FXUL01000016.1"/>
</dbReference>
<dbReference type="SUPFAM" id="SSF53335">
    <property type="entry name" value="S-adenosyl-L-methionine-dependent methyltransferases"/>
    <property type="match status" value="1"/>
</dbReference>
<keyword evidence="3" id="KW-1185">Reference proteome</keyword>
<protein>
    <submittedName>
        <fullName evidence="2">Methyltransferase domain-containing protein</fullName>
    </submittedName>
</protein>